<reference evidence="1 2" key="1">
    <citation type="submission" date="2018-04" db="EMBL/GenBank/DDBJ databases">
        <title>Genomic Encyclopedia of Archaeal and Bacterial Type Strains, Phase II (KMG-II): from individual species to whole genera.</title>
        <authorList>
            <person name="Goeker M."/>
        </authorList>
    </citation>
    <scope>NUCLEOTIDE SEQUENCE [LARGE SCALE GENOMIC DNA]</scope>
    <source>
        <strain evidence="1 2">DSM 19783</strain>
    </source>
</reference>
<dbReference type="OrthoDB" id="9891621at2"/>
<sequence>MSSLWDDVREIAAEIGRGSDKAETIKSPLYRRALVDVAHGAVGALIWAACAADVRAGLIGWAIFVLVQVLNVRNGSSGRDVNVDFGTTMIGFVAGMTGSSWARALAPFCAALAGYAYRRTWG</sequence>
<dbReference type="AlphaFoldDB" id="A0A8E3AQ71"/>
<protein>
    <submittedName>
        <fullName evidence="1">Uncharacterized protein</fullName>
    </submittedName>
</protein>
<evidence type="ECO:0000313" key="1">
    <source>
        <dbReference type="EMBL" id="PTW48332.1"/>
    </source>
</evidence>
<comment type="caution">
    <text evidence="1">The sequence shown here is derived from an EMBL/GenBank/DDBJ whole genome shotgun (WGS) entry which is preliminary data.</text>
</comment>
<gene>
    <name evidence="1" type="ORF">C8N38_10884</name>
</gene>
<evidence type="ECO:0000313" key="2">
    <source>
        <dbReference type="Proteomes" id="UP000244037"/>
    </source>
</evidence>
<dbReference type="EMBL" id="QAYC01000008">
    <property type="protein sequence ID" value="PTW48332.1"/>
    <property type="molecule type" value="Genomic_DNA"/>
</dbReference>
<organism evidence="1 2">
    <name type="scientific">Rhodovulum kholense</name>
    <dbReference type="NCBI Taxonomy" id="453584"/>
    <lineage>
        <taxon>Bacteria</taxon>
        <taxon>Pseudomonadati</taxon>
        <taxon>Pseudomonadota</taxon>
        <taxon>Alphaproteobacteria</taxon>
        <taxon>Rhodobacterales</taxon>
        <taxon>Paracoccaceae</taxon>
        <taxon>Rhodovulum</taxon>
    </lineage>
</organism>
<dbReference type="Proteomes" id="UP000244037">
    <property type="component" value="Unassembled WGS sequence"/>
</dbReference>
<dbReference type="RefSeq" id="WP_108027398.1">
    <property type="nucleotide sequence ID" value="NZ_QAYC01000008.1"/>
</dbReference>
<keyword evidence="2" id="KW-1185">Reference proteome</keyword>
<proteinExistence type="predicted"/>
<name>A0A8E3AQ71_9RHOB</name>
<accession>A0A8E3AQ71</accession>